<dbReference type="AlphaFoldDB" id="T0Q9B3"/>
<sequence length="79" mass="8154">MVKFIVAALALVASTFAAAATVDTPVLGVATKLSAEAGHTQQNLREGAQKECFGSICGFGWGLGGGCGLFWPFRCGGWF</sequence>
<reference evidence="2 3" key="1">
    <citation type="submission" date="2012-04" db="EMBL/GenBank/DDBJ databases">
        <title>The Genome Sequence of Saprolegnia declina VS20.</title>
        <authorList>
            <consortium name="The Broad Institute Genome Sequencing Platform"/>
            <person name="Russ C."/>
            <person name="Nusbaum C."/>
            <person name="Tyler B."/>
            <person name="van West P."/>
            <person name="Dieguez-Uribeondo J."/>
            <person name="de Bruijn I."/>
            <person name="Tripathy S."/>
            <person name="Jiang R."/>
            <person name="Young S.K."/>
            <person name="Zeng Q."/>
            <person name="Gargeya S."/>
            <person name="Fitzgerald M."/>
            <person name="Haas B."/>
            <person name="Abouelleil A."/>
            <person name="Alvarado L."/>
            <person name="Arachchi H.M."/>
            <person name="Berlin A."/>
            <person name="Chapman S.B."/>
            <person name="Goldberg J."/>
            <person name="Griggs A."/>
            <person name="Gujja S."/>
            <person name="Hansen M."/>
            <person name="Howarth C."/>
            <person name="Imamovic A."/>
            <person name="Larimer J."/>
            <person name="McCowen C."/>
            <person name="Montmayeur A."/>
            <person name="Murphy C."/>
            <person name="Neiman D."/>
            <person name="Pearson M."/>
            <person name="Priest M."/>
            <person name="Roberts A."/>
            <person name="Saif S."/>
            <person name="Shea T."/>
            <person name="Sisk P."/>
            <person name="Sykes S."/>
            <person name="Wortman J."/>
            <person name="Nusbaum C."/>
            <person name="Birren B."/>
        </authorList>
    </citation>
    <scope>NUCLEOTIDE SEQUENCE [LARGE SCALE GENOMIC DNA]</scope>
    <source>
        <strain evidence="2 3">VS20</strain>
    </source>
</reference>
<proteinExistence type="predicted"/>
<dbReference type="EMBL" id="JH767170">
    <property type="protein sequence ID" value="EQC31256.1"/>
    <property type="molecule type" value="Genomic_DNA"/>
</dbReference>
<dbReference type="OrthoDB" id="10545011at2759"/>
<name>T0Q9B3_SAPDV</name>
<keyword evidence="1" id="KW-0732">Signal</keyword>
<dbReference type="GeneID" id="19951905"/>
<feature type="chain" id="PRO_5004569675" evidence="1">
    <location>
        <begin position="20"/>
        <end position="79"/>
    </location>
</feature>
<feature type="signal peptide" evidence="1">
    <location>
        <begin position="1"/>
        <end position="19"/>
    </location>
</feature>
<evidence type="ECO:0000313" key="2">
    <source>
        <dbReference type="EMBL" id="EQC31256.1"/>
    </source>
</evidence>
<dbReference type="VEuPathDB" id="FungiDB:SDRG_11178"/>
<dbReference type="InParanoid" id="T0Q9B3"/>
<gene>
    <name evidence="2" type="ORF">SDRG_11178</name>
</gene>
<dbReference type="RefSeq" id="XP_008615429.1">
    <property type="nucleotide sequence ID" value="XM_008617207.1"/>
</dbReference>
<organism evidence="2 3">
    <name type="scientific">Saprolegnia diclina (strain VS20)</name>
    <dbReference type="NCBI Taxonomy" id="1156394"/>
    <lineage>
        <taxon>Eukaryota</taxon>
        <taxon>Sar</taxon>
        <taxon>Stramenopiles</taxon>
        <taxon>Oomycota</taxon>
        <taxon>Saprolegniomycetes</taxon>
        <taxon>Saprolegniales</taxon>
        <taxon>Saprolegniaceae</taxon>
        <taxon>Saprolegnia</taxon>
    </lineage>
</organism>
<dbReference type="Proteomes" id="UP000030762">
    <property type="component" value="Unassembled WGS sequence"/>
</dbReference>
<protein>
    <submittedName>
        <fullName evidence="2">Uncharacterized protein</fullName>
    </submittedName>
</protein>
<keyword evidence="3" id="KW-1185">Reference proteome</keyword>
<evidence type="ECO:0000313" key="3">
    <source>
        <dbReference type="Proteomes" id="UP000030762"/>
    </source>
</evidence>
<evidence type="ECO:0000256" key="1">
    <source>
        <dbReference type="SAM" id="SignalP"/>
    </source>
</evidence>
<accession>T0Q9B3</accession>